<feature type="compositionally biased region" description="Polar residues" evidence="1">
    <location>
        <begin position="177"/>
        <end position="192"/>
    </location>
</feature>
<evidence type="ECO:0000256" key="1">
    <source>
        <dbReference type="SAM" id="MobiDB-lite"/>
    </source>
</evidence>
<sequence>MVDFSKQYTKIPLSHIPDQWFIALGKYIDFEKVLAIHPLSDFTLRQIPGISWETIARAQGISPLLFEQLTNFSYVKLCGQRPELNGFGVSPHTIEMRKYEIKDYNWKLYASRAKLDREHFVDHFIAFIKNKIIFNDVEAQALLEALSQNPFLPSSKQEALQVYQHVSIDAEPKQDTIEQQTKPQSSNSTKNVSFFDDEHSPSNENNDGESFFAN</sequence>
<feature type="region of interest" description="Disordered" evidence="1">
    <location>
        <begin position="171"/>
        <end position="214"/>
    </location>
</feature>
<keyword evidence="2" id="KW-0614">Plasmid</keyword>
<geneLocation type="plasmid" evidence="3">
    <name>picon</name>
</geneLocation>
<proteinExistence type="predicted"/>
<name>A0A2R4P2Z6_9BACT</name>
<protein>
    <submittedName>
        <fullName evidence="2">Uncharacterized protein</fullName>
    </submittedName>
</protein>
<evidence type="ECO:0000313" key="2">
    <source>
        <dbReference type="EMBL" id="AVX45059.1"/>
    </source>
</evidence>
<dbReference type="RefSeq" id="WP_107917361.1">
    <property type="nucleotide sequence ID" value="NZ_CP021643.1"/>
</dbReference>
<reference evidence="2 3" key="1">
    <citation type="journal article" date="2018" name="Emerg. Microbes Infect.">
        <title>Genomic analysis of oral Campylobacter concisus strains identified a potential bacterial molecular marker associated with active Crohn's disease.</title>
        <authorList>
            <person name="Liu F."/>
            <person name="Ma R."/>
            <person name="Tay C.Y.A."/>
            <person name="Octavia S."/>
            <person name="Lan R."/>
            <person name="Chung H.K.L."/>
            <person name="Riordan S.M."/>
            <person name="Grimm M.C."/>
            <person name="Leong R.W."/>
            <person name="Tanaka M.M."/>
            <person name="Connor S."/>
            <person name="Zhang L."/>
        </authorList>
    </citation>
    <scope>NUCLEOTIDE SEQUENCE [LARGE SCALE GENOMIC DNA]</scope>
    <source>
        <strain evidence="2 3">P2CDO4</strain>
        <plasmid evidence="2">pICON</plasmid>
    </source>
</reference>
<dbReference type="AlphaFoldDB" id="A0A2R4P2Z6"/>
<dbReference type="Proteomes" id="UP000241854">
    <property type="component" value="Plasmid pICON"/>
</dbReference>
<gene>
    <name evidence="2" type="ORF">CCS77_2053</name>
</gene>
<evidence type="ECO:0000313" key="3">
    <source>
        <dbReference type="Proteomes" id="UP000241854"/>
    </source>
</evidence>
<accession>A0A2R4P2Z6</accession>
<organism evidence="2 3">
    <name type="scientific">Campylobacter concisus</name>
    <dbReference type="NCBI Taxonomy" id="199"/>
    <lineage>
        <taxon>Bacteria</taxon>
        <taxon>Pseudomonadati</taxon>
        <taxon>Campylobacterota</taxon>
        <taxon>Epsilonproteobacteria</taxon>
        <taxon>Campylobacterales</taxon>
        <taxon>Campylobacteraceae</taxon>
        <taxon>Campylobacter</taxon>
    </lineage>
</organism>
<dbReference type="EMBL" id="CP021643">
    <property type="protein sequence ID" value="AVX45059.1"/>
    <property type="molecule type" value="Genomic_DNA"/>
</dbReference>